<comment type="caution">
    <text evidence="2">The sequence shown here is derived from an EMBL/GenBank/DDBJ whole genome shotgun (WGS) entry which is preliminary data.</text>
</comment>
<evidence type="ECO:0008006" key="4">
    <source>
        <dbReference type="Google" id="ProtNLM"/>
    </source>
</evidence>
<organism evidence="2 3">
    <name type="scientific">Friedmanniomyces simplex</name>
    <dbReference type="NCBI Taxonomy" id="329884"/>
    <lineage>
        <taxon>Eukaryota</taxon>
        <taxon>Fungi</taxon>
        <taxon>Dikarya</taxon>
        <taxon>Ascomycota</taxon>
        <taxon>Pezizomycotina</taxon>
        <taxon>Dothideomycetes</taxon>
        <taxon>Dothideomycetidae</taxon>
        <taxon>Mycosphaerellales</taxon>
        <taxon>Teratosphaeriaceae</taxon>
        <taxon>Friedmanniomyces</taxon>
    </lineage>
</organism>
<accession>A0A4U0XGW4</accession>
<protein>
    <recommendedName>
        <fullName evidence="4">Cyanovirin-N domain-containing protein</fullName>
    </recommendedName>
</protein>
<dbReference type="OrthoDB" id="3621537at2759"/>
<dbReference type="EMBL" id="NAJQ01000220">
    <property type="protein sequence ID" value="TKA74603.1"/>
    <property type="molecule type" value="Genomic_DNA"/>
</dbReference>
<reference evidence="2 3" key="1">
    <citation type="submission" date="2017-03" db="EMBL/GenBank/DDBJ databases">
        <title>Genomes of endolithic fungi from Antarctica.</title>
        <authorList>
            <person name="Coleine C."/>
            <person name="Masonjones S."/>
            <person name="Stajich J.E."/>
        </authorList>
    </citation>
    <scope>NUCLEOTIDE SEQUENCE [LARGE SCALE GENOMIC DNA]</scope>
    <source>
        <strain evidence="2 3">CCFEE 5184</strain>
    </source>
</reference>
<feature type="chain" id="PRO_5020649997" description="Cyanovirin-N domain-containing protein" evidence="1">
    <location>
        <begin position="22"/>
        <end position="116"/>
    </location>
</feature>
<sequence length="116" mass="12266">MRSTTLSLSLTALALSLPASADFFLSNSTICMGAFPSPTAGTAPPADLYATQPCGVEGEMHFVKDGVTGYKGLNEEGEEVADCLEDQSLARHCSQWVGAVFFETQYRCVSGSITCT</sequence>
<dbReference type="Proteomes" id="UP000309340">
    <property type="component" value="Unassembled WGS sequence"/>
</dbReference>
<evidence type="ECO:0000313" key="2">
    <source>
        <dbReference type="EMBL" id="TKA74603.1"/>
    </source>
</evidence>
<evidence type="ECO:0000256" key="1">
    <source>
        <dbReference type="SAM" id="SignalP"/>
    </source>
</evidence>
<feature type="signal peptide" evidence="1">
    <location>
        <begin position="1"/>
        <end position="21"/>
    </location>
</feature>
<proteinExistence type="predicted"/>
<gene>
    <name evidence="2" type="ORF">B0A55_05437</name>
</gene>
<dbReference type="AlphaFoldDB" id="A0A4U0XGW4"/>
<evidence type="ECO:0000313" key="3">
    <source>
        <dbReference type="Proteomes" id="UP000309340"/>
    </source>
</evidence>
<keyword evidence="1" id="KW-0732">Signal</keyword>
<name>A0A4U0XGW4_9PEZI</name>
<keyword evidence="3" id="KW-1185">Reference proteome</keyword>